<sequence length="427" mass="45666">MSIMFFIIFLALMILGLPVLFALAAAPLIEVMMAGQVNMVSSMFNRINISLESFTLLALPFFILAGAVMGKGRITEKIIGFSQVMVGHVKGSLGHVVILSATLFSALTGSAVAATSAIGNMLIPEMYKNGFTKKYAAAVTAAATVLGPIIPPSGIMIIYAFTMNVSVGAMFIASIIPGLLFCVSLMIVNYILCSKKGFNFRRPKATFKERVVQTKHSFLALLTPVIILGGIYGGIFTPTESASVAVAYGLIIALLVYRSIPLKALFPLFRDAAISSSSILLMVAFATGFAVVASLSPISMFASKIIFSLGDNPYLAFFIVNMMLFVIGMFLDAGPAILIFAPIFAPSLISMGIDPIHFGVVMSINVTIGLVTPPMGLVLFMSSDISKVPLEDIVKEAWPFILSEIIVIFLISFFPDLVMGLPYLLGM</sequence>
<feature type="transmembrane region" description="Helical" evidence="7">
    <location>
        <begin position="242"/>
        <end position="260"/>
    </location>
</feature>
<keyword evidence="2" id="KW-1003">Cell membrane</keyword>
<keyword evidence="6 7" id="KW-0472">Membrane</keyword>
<keyword evidence="10" id="KW-1185">Reference proteome</keyword>
<dbReference type="GeneID" id="56439699"/>
<dbReference type="EMBL" id="CP002025">
    <property type="protein sequence ID" value="ADK31124.1"/>
    <property type="molecule type" value="Genomic_DNA"/>
</dbReference>
<dbReference type="eggNOG" id="COG1593">
    <property type="taxonomic scope" value="Bacteria"/>
</dbReference>
<proteinExistence type="predicted"/>
<dbReference type="STRING" id="759914.BP951000_1134"/>
<evidence type="ECO:0000313" key="9">
    <source>
        <dbReference type="EMBL" id="ADK31124.1"/>
    </source>
</evidence>
<evidence type="ECO:0000259" key="8">
    <source>
        <dbReference type="Pfam" id="PF06808"/>
    </source>
</evidence>
<dbReference type="InterPro" id="IPR004681">
    <property type="entry name" value="TRAP_DctM"/>
</dbReference>
<dbReference type="PIRSF" id="PIRSF006066">
    <property type="entry name" value="HI0050"/>
    <property type="match status" value="1"/>
</dbReference>
<feature type="transmembrane region" description="Helical" evidence="7">
    <location>
        <begin position="135"/>
        <end position="161"/>
    </location>
</feature>
<feature type="transmembrane region" description="Helical" evidence="7">
    <location>
        <begin position="315"/>
        <end position="344"/>
    </location>
</feature>
<evidence type="ECO:0000256" key="6">
    <source>
        <dbReference type="ARBA" id="ARBA00023136"/>
    </source>
</evidence>
<dbReference type="GO" id="GO:0005886">
    <property type="term" value="C:plasma membrane"/>
    <property type="evidence" value="ECO:0007669"/>
    <property type="project" value="UniProtKB-SubCell"/>
</dbReference>
<evidence type="ECO:0000256" key="7">
    <source>
        <dbReference type="SAM" id="Phobius"/>
    </source>
</evidence>
<dbReference type="KEGG" id="bpo:BP951000_1134"/>
<dbReference type="InterPro" id="IPR010656">
    <property type="entry name" value="DctM"/>
</dbReference>
<dbReference type="AlphaFoldDB" id="D8IDA1"/>
<protein>
    <submittedName>
        <fullName evidence="9">TRAP-type transporter, DctM subunit, putative</fullName>
    </submittedName>
</protein>
<dbReference type="Proteomes" id="UP000000332">
    <property type="component" value="Chromosome"/>
</dbReference>
<feature type="transmembrane region" description="Helical" evidence="7">
    <location>
        <begin position="49"/>
        <end position="69"/>
    </location>
</feature>
<dbReference type="Pfam" id="PF06808">
    <property type="entry name" value="DctM"/>
    <property type="match status" value="1"/>
</dbReference>
<dbReference type="PANTHER" id="PTHR33362">
    <property type="entry name" value="SIALIC ACID TRAP TRANSPORTER PERMEASE PROTEIN SIAT-RELATED"/>
    <property type="match status" value="1"/>
</dbReference>
<reference evidence="9 10" key="1">
    <citation type="journal article" date="2010" name="PLoS ONE">
        <title>The complete genome sequence of the pathogenic intestinal spirochete Brachyspira pilosicoli and comparison with other Brachyspira genomes.</title>
        <authorList>
            <person name="Wanchanthuek P."/>
            <person name="Bellgard M.I."/>
            <person name="La T."/>
            <person name="Ryan K."/>
            <person name="Moolhuijzen P."/>
            <person name="Chapman B."/>
            <person name="Black M."/>
            <person name="Schibeci D."/>
            <person name="Hunter A."/>
            <person name="Barrero R."/>
            <person name="Phillips N.D."/>
            <person name="Hampson D.J."/>
        </authorList>
    </citation>
    <scope>NUCLEOTIDE SEQUENCE [LARGE SCALE GENOMIC DNA]</scope>
    <source>
        <strain evidence="10">ATCC BAA-1826 / 95/1000</strain>
    </source>
</reference>
<dbReference type="GO" id="GO:0022857">
    <property type="term" value="F:transmembrane transporter activity"/>
    <property type="evidence" value="ECO:0007669"/>
    <property type="project" value="TreeGrafter"/>
</dbReference>
<evidence type="ECO:0000256" key="4">
    <source>
        <dbReference type="ARBA" id="ARBA00022692"/>
    </source>
</evidence>
<feature type="transmembrane region" description="Helical" evidence="7">
    <location>
        <begin position="6"/>
        <end position="29"/>
    </location>
</feature>
<dbReference type="RefSeq" id="WP_013244077.1">
    <property type="nucleotide sequence ID" value="NC_014330.1"/>
</dbReference>
<evidence type="ECO:0000256" key="1">
    <source>
        <dbReference type="ARBA" id="ARBA00004429"/>
    </source>
</evidence>
<evidence type="ECO:0000313" key="10">
    <source>
        <dbReference type="Proteomes" id="UP000000332"/>
    </source>
</evidence>
<keyword evidence="5 7" id="KW-1133">Transmembrane helix</keyword>
<feature type="transmembrane region" description="Helical" evidence="7">
    <location>
        <begin position="218"/>
        <end position="236"/>
    </location>
</feature>
<feature type="transmembrane region" description="Helical" evidence="7">
    <location>
        <begin position="400"/>
        <end position="425"/>
    </location>
</feature>
<organism evidence="9 10">
    <name type="scientific">Brachyspira pilosicoli (strain ATCC BAA-1826 / 95/1000)</name>
    <dbReference type="NCBI Taxonomy" id="759914"/>
    <lineage>
        <taxon>Bacteria</taxon>
        <taxon>Pseudomonadati</taxon>
        <taxon>Spirochaetota</taxon>
        <taxon>Spirochaetia</taxon>
        <taxon>Brachyspirales</taxon>
        <taxon>Brachyspiraceae</taxon>
        <taxon>Brachyspira</taxon>
    </lineage>
</organism>
<dbReference type="NCBIfam" id="TIGR00786">
    <property type="entry name" value="dctM"/>
    <property type="match status" value="1"/>
</dbReference>
<dbReference type="HOGENOM" id="CLU_019824_4_1_12"/>
<name>D8IDA1_BRAP9</name>
<keyword evidence="4 7" id="KW-0812">Transmembrane</keyword>
<feature type="transmembrane region" description="Helical" evidence="7">
    <location>
        <begin position="356"/>
        <end position="380"/>
    </location>
</feature>
<feature type="transmembrane region" description="Helical" evidence="7">
    <location>
        <begin position="272"/>
        <end position="295"/>
    </location>
</feature>
<evidence type="ECO:0000256" key="2">
    <source>
        <dbReference type="ARBA" id="ARBA00022475"/>
    </source>
</evidence>
<feature type="domain" description="TRAP C4-dicarboxylate transport system permease DctM subunit" evidence="8">
    <location>
        <begin position="6"/>
        <end position="416"/>
    </location>
</feature>
<gene>
    <name evidence="9" type="ordered locus">BP951000_1134</name>
</gene>
<feature type="transmembrane region" description="Helical" evidence="7">
    <location>
        <begin position="96"/>
        <end position="123"/>
    </location>
</feature>
<dbReference type="InParanoid" id="D8IDA1"/>
<comment type="subcellular location">
    <subcellularLocation>
        <location evidence="1">Cell inner membrane</location>
        <topology evidence="1">Multi-pass membrane protein</topology>
    </subcellularLocation>
</comment>
<evidence type="ECO:0000256" key="5">
    <source>
        <dbReference type="ARBA" id="ARBA00022989"/>
    </source>
</evidence>
<keyword evidence="3" id="KW-0997">Cell inner membrane</keyword>
<evidence type="ECO:0000256" key="3">
    <source>
        <dbReference type="ARBA" id="ARBA00022519"/>
    </source>
</evidence>
<accession>D8IDA1</accession>
<feature type="transmembrane region" description="Helical" evidence="7">
    <location>
        <begin position="167"/>
        <end position="192"/>
    </location>
</feature>